<proteinExistence type="inferred from homology"/>
<keyword evidence="9" id="KW-1185">Reference proteome</keyword>
<evidence type="ECO:0000256" key="1">
    <source>
        <dbReference type="ARBA" id="ARBA00022490"/>
    </source>
</evidence>
<keyword evidence="1 5" id="KW-0963">Cytoplasm</keyword>
<feature type="domain" description="PRC-barrel" evidence="7">
    <location>
        <begin position="103"/>
        <end position="170"/>
    </location>
</feature>
<evidence type="ECO:0000259" key="6">
    <source>
        <dbReference type="Pfam" id="PF01782"/>
    </source>
</evidence>
<organism evidence="8 9">
    <name type="scientific">Candidatus Blochmannia ocreatus</name>
    <name type="common">nom. nud.</name>
    <dbReference type="NCBI Taxonomy" id="251538"/>
    <lineage>
        <taxon>Bacteria</taxon>
        <taxon>Pseudomonadati</taxon>
        <taxon>Pseudomonadota</taxon>
        <taxon>Gammaproteobacteria</taxon>
        <taxon>Enterobacterales</taxon>
        <taxon>Enterobacteriaceae</taxon>
        <taxon>ant endosymbionts</taxon>
        <taxon>Candidatus Blochmanniella</taxon>
    </lineage>
</organism>
<dbReference type="Gene3D" id="2.40.30.60">
    <property type="entry name" value="RimM"/>
    <property type="match status" value="1"/>
</dbReference>
<dbReference type="SUPFAM" id="SSF50346">
    <property type="entry name" value="PRC-barrel domain"/>
    <property type="match status" value="1"/>
</dbReference>
<keyword evidence="4 5" id="KW-0143">Chaperone</keyword>
<accession>A0ABY4SWC6</accession>
<dbReference type="InterPro" id="IPR036976">
    <property type="entry name" value="RimM_N_sf"/>
</dbReference>
<dbReference type="PANTHER" id="PTHR33692">
    <property type="entry name" value="RIBOSOME MATURATION FACTOR RIMM"/>
    <property type="match status" value="1"/>
</dbReference>
<reference evidence="8" key="1">
    <citation type="submission" date="2022-05" db="EMBL/GenBank/DDBJ databases">
        <title>Impact of host demography and evolutionary history on endosymbiont molecular evolution: a test in carpenter ants (Genus Camponotus) and their Blochmannia endosymbionts.</title>
        <authorList>
            <person name="Manthey J.D."/>
            <person name="Giron J.C."/>
            <person name="Hruska J.P."/>
        </authorList>
    </citation>
    <scope>NUCLEOTIDE SEQUENCE</scope>
    <source>
        <strain evidence="8">C-006</strain>
    </source>
</reference>
<evidence type="ECO:0000256" key="3">
    <source>
        <dbReference type="ARBA" id="ARBA00022552"/>
    </source>
</evidence>
<dbReference type="EMBL" id="CP097762">
    <property type="protein sequence ID" value="URJ25255.1"/>
    <property type="molecule type" value="Genomic_DNA"/>
</dbReference>
<protein>
    <recommendedName>
        <fullName evidence="5">Ribosome maturation factor RimM</fullName>
    </recommendedName>
</protein>
<sequence length="180" mass="20750">MKKALKIPTQPVIIGKIIGAYGILGWVRIISFTEKYSDVFHYKPCFIKPKTVWMSVSLDHWKCIGKKHISKIRGISDRNSAELLNNCEIIIDNKQLPYKNSQEYYWKDIIGCTILTIQGIKLGYVSEIIETGANDVLVVKLLKNDLYTDKDCLIPFIFEKIIKNVILTENIIIVDWDPNF</sequence>
<comment type="domain">
    <text evidence="5">The PRC barrel domain binds ribosomal protein uS19.</text>
</comment>
<dbReference type="InterPro" id="IPR009000">
    <property type="entry name" value="Transl_B-barrel_sf"/>
</dbReference>
<comment type="subcellular location">
    <subcellularLocation>
        <location evidence="5">Cytoplasm</location>
    </subcellularLocation>
</comment>
<name>A0ABY4SWC6_9ENTR</name>
<comment type="function">
    <text evidence="5">An accessory protein needed during the final step in the assembly of 30S ribosomal subunit, possibly for assembly of the head region. Essential for efficient processing of 16S rRNA. May be needed both before and after RbfA during the maturation of 16S rRNA. It has affinity for free ribosomal 30S subunits but not for 70S ribosomes.</text>
</comment>
<gene>
    <name evidence="5 8" type="primary">rimM</name>
    <name evidence="8" type="ORF">M9405_00785</name>
</gene>
<comment type="similarity">
    <text evidence="5">Belongs to the RimM family.</text>
</comment>
<evidence type="ECO:0000313" key="8">
    <source>
        <dbReference type="EMBL" id="URJ25255.1"/>
    </source>
</evidence>
<dbReference type="NCBIfam" id="TIGR02273">
    <property type="entry name" value="16S_RimM"/>
    <property type="match status" value="1"/>
</dbReference>
<dbReference type="PANTHER" id="PTHR33692:SF1">
    <property type="entry name" value="RIBOSOME MATURATION FACTOR RIMM"/>
    <property type="match status" value="1"/>
</dbReference>
<keyword evidence="3 5" id="KW-0698">rRNA processing</keyword>
<dbReference type="RefSeq" id="WP_250223386.1">
    <property type="nucleotide sequence ID" value="NZ_CP097762.1"/>
</dbReference>
<evidence type="ECO:0000256" key="2">
    <source>
        <dbReference type="ARBA" id="ARBA00022517"/>
    </source>
</evidence>
<dbReference type="Pfam" id="PF01782">
    <property type="entry name" value="RimM"/>
    <property type="match status" value="1"/>
</dbReference>
<dbReference type="InterPro" id="IPR011033">
    <property type="entry name" value="PRC_barrel-like_sf"/>
</dbReference>
<evidence type="ECO:0000313" key="9">
    <source>
        <dbReference type="Proteomes" id="UP001056834"/>
    </source>
</evidence>
<comment type="subunit">
    <text evidence="5">Binds ribosomal protein uS19.</text>
</comment>
<dbReference type="HAMAP" id="MF_00014">
    <property type="entry name" value="Ribosome_mat_RimM"/>
    <property type="match status" value="1"/>
</dbReference>
<dbReference type="InterPro" id="IPR011961">
    <property type="entry name" value="RimM"/>
</dbReference>
<dbReference type="Gene3D" id="2.30.30.240">
    <property type="entry name" value="PRC-barrel domain"/>
    <property type="match status" value="1"/>
</dbReference>
<evidence type="ECO:0000256" key="5">
    <source>
        <dbReference type="HAMAP-Rule" id="MF_00014"/>
    </source>
</evidence>
<dbReference type="Pfam" id="PF05239">
    <property type="entry name" value="PRC"/>
    <property type="match status" value="1"/>
</dbReference>
<evidence type="ECO:0000256" key="4">
    <source>
        <dbReference type="ARBA" id="ARBA00023186"/>
    </source>
</evidence>
<dbReference type="Proteomes" id="UP001056834">
    <property type="component" value="Chromosome"/>
</dbReference>
<feature type="domain" description="RimM N-terminal" evidence="6">
    <location>
        <begin position="14"/>
        <end position="94"/>
    </location>
</feature>
<keyword evidence="2 5" id="KW-0690">Ribosome biogenesis</keyword>
<evidence type="ECO:0000259" key="7">
    <source>
        <dbReference type="Pfam" id="PF05239"/>
    </source>
</evidence>
<dbReference type="InterPro" id="IPR002676">
    <property type="entry name" value="RimM_N"/>
</dbReference>
<dbReference type="InterPro" id="IPR027275">
    <property type="entry name" value="PRC-brl_dom"/>
</dbReference>
<dbReference type="SUPFAM" id="SSF50447">
    <property type="entry name" value="Translation proteins"/>
    <property type="match status" value="1"/>
</dbReference>